<evidence type="ECO:0000313" key="2">
    <source>
        <dbReference type="Proteomes" id="UP000283644"/>
    </source>
</evidence>
<gene>
    <name evidence="1" type="ORF">D0Z08_04840</name>
</gene>
<sequence>MESDASRSQADLLDWRDRRLEAYQAVSNTAFRSFDVARRMAESDPGGLFFAPERPGSEFDEAFAELRSAIDAVELISASELRFVADVLWLEASKAQGASRELADAFSTRHRALEEAKSGSPPPQDGTIAAFFHVTPDQAQERVDAAQVGWAEASQDFEKARNDWADKSRASLGLPD</sequence>
<reference evidence="1 2" key="1">
    <citation type="submission" date="2018-09" db="EMBL/GenBank/DDBJ databases">
        <title>Genome sequencing of Nocardioides immobilis CCTCC AB 2017083 for comparison to Nocardioides silvaticus.</title>
        <authorList>
            <person name="Li C."/>
            <person name="Wang G."/>
        </authorList>
    </citation>
    <scope>NUCLEOTIDE SEQUENCE [LARGE SCALE GENOMIC DNA]</scope>
    <source>
        <strain evidence="1 2">CCTCC AB 2017083</strain>
    </source>
</reference>
<name>A0A417Y6T2_9ACTN</name>
<evidence type="ECO:0000313" key="1">
    <source>
        <dbReference type="EMBL" id="RHW28305.1"/>
    </source>
</evidence>
<organism evidence="1 2">
    <name type="scientific">Nocardioides immobilis</name>
    <dbReference type="NCBI Taxonomy" id="2049295"/>
    <lineage>
        <taxon>Bacteria</taxon>
        <taxon>Bacillati</taxon>
        <taxon>Actinomycetota</taxon>
        <taxon>Actinomycetes</taxon>
        <taxon>Propionibacteriales</taxon>
        <taxon>Nocardioidaceae</taxon>
        <taxon>Nocardioides</taxon>
    </lineage>
</organism>
<dbReference type="EMBL" id="QXGH01000010">
    <property type="protein sequence ID" value="RHW28305.1"/>
    <property type="molecule type" value="Genomic_DNA"/>
</dbReference>
<dbReference type="Proteomes" id="UP000283644">
    <property type="component" value="Unassembled WGS sequence"/>
</dbReference>
<protein>
    <submittedName>
        <fullName evidence="1">Uncharacterized protein</fullName>
    </submittedName>
</protein>
<keyword evidence="2" id="KW-1185">Reference proteome</keyword>
<comment type="caution">
    <text evidence="1">The sequence shown here is derived from an EMBL/GenBank/DDBJ whole genome shotgun (WGS) entry which is preliminary data.</text>
</comment>
<accession>A0A417Y6T2</accession>
<dbReference type="AlphaFoldDB" id="A0A417Y6T2"/>
<proteinExistence type="predicted"/>